<dbReference type="Proteomes" id="UP001054821">
    <property type="component" value="Chromosome 6"/>
</dbReference>
<proteinExistence type="predicted"/>
<keyword evidence="2" id="KW-1185">Reference proteome</keyword>
<name>A0AAD4VDZ4_PRUDU</name>
<dbReference type="EMBL" id="JAJFAZ020000006">
    <property type="protein sequence ID" value="KAI5322564.1"/>
    <property type="molecule type" value="Genomic_DNA"/>
</dbReference>
<gene>
    <name evidence="1" type="ORF">L3X38_031636</name>
</gene>
<organism evidence="1 2">
    <name type="scientific">Prunus dulcis</name>
    <name type="common">Almond</name>
    <name type="synonym">Amygdalus dulcis</name>
    <dbReference type="NCBI Taxonomy" id="3755"/>
    <lineage>
        <taxon>Eukaryota</taxon>
        <taxon>Viridiplantae</taxon>
        <taxon>Streptophyta</taxon>
        <taxon>Embryophyta</taxon>
        <taxon>Tracheophyta</taxon>
        <taxon>Spermatophyta</taxon>
        <taxon>Magnoliopsida</taxon>
        <taxon>eudicotyledons</taxon>
        <taxon>Gunneridae</taxon>
        <taxon>Pentapetalae</taxon>
        <taxon>rosids</taxon>
        <taxon>fabids</taxon>
        <taxon>Rosales</taxon>
        <taxon>Rosaceae</taxon>
        <taxon>Amygdaloideae</taxon>
        <taxon>Amygdaleae</taxon>
        <taxon>Prunus</taxon>
    </lineage>
</organism>
<comment type="caution">
    <text evidence="1">The sequence shown here is derived from an EMBL/GenBank/DDBJ whole genome shotgun (WGS) entry which is preliminary data.</text>
</comment>
<accession>A0AAD4VDZ4</accession>
<reference evidence="1 2" key="1">
    <citation type="journal article" date="2022" name="G3 (Bethesda)">
        <title>Whole-genome sequence and methylome profiling of the almond [Prunus dulcis (Mill.) D.A. Webb] cultivar 'Nonpareil'.</title>
        <authorList>
            <person name="D'Amico-Willman K.M."/>
            <person name="Ouma W.Z."/>
            <person name="Meulia T."/>
            <person name="Sideli G.M."/>
            <person name="Gradziel T.M."/>
            <person name="Fresnedo-Ramirez J."/>
        </authorList>
    </citation>
    <scope>NUCLEOTIDE SEQUENCE [LARGE SCALE GENOMIC DNA]</scope>
    <source>
        <strain evidence="1">Clone GOH B32 T37-40</strain>
    </source>
</reference>
<protein>
    <submittedName>
        <fullName evidence="1">Uncharacterized protein</fullName>
    </submittedName>
</protein>
<dbReference type="AlphaFoldDB" id="A0AAD4VDZ4"/>
<sequence length="282" mass="32398">MLKGQSAFSTDSYEVEVVKLMLRPTQMVNVNTLDVGQFTVIMLRHIQIMRPIQMVNINKLDSGQFTVIILRPMQMVNVNTLDGGQFTVIMLRHTQILRPTKMVNINTLDDGQFTVIVKDTDGMINGVKYTYNAKSRMLRNSYPILRERPKTIDAVFLGYAKNSSVNRFLVINSEVKEVANNIVMEARDATFFEYIFSYKTRISKEVQTNEKPASLTTIESLESQELRRSKRARVEKIFGDDFYTFLVEGDPTTYKEAVMSVDAPFWKDAINDEFQSIIQNNT</sequence>
<evidence type="ECO:0000313" key="2">
    <source>
        <dbReference type="Proteomes" id="UP001054821"/>
    </source>
</evidence>
<evidence type="ECO:0000313" key="1">
    <source>
        <dbReference type="EMBL" id="KAI5322564.1"/>
    </source>
</evidence>